<evidence type="ECO:0000256" key="1">
    <source>
        <dbReference type="ARBA" id="ARBA00006817"/>
    </source>
</evidence>
<comment type="similarity">
    <text evidence="1">Belongs to the AHA1 family.</text>
</comment>
<reference evidence="3" key="1">
    <citation type="submission" date="2020-11" db="EMBL/GenBank/DDBJ databases">
        <title>Genome seq and assembly of Planobacterium sp.</title>
        <authorList>
            <person name="Chhetri G."/>
        </authorList>
    </citation>
    <scope>NUCLEOTIDE SEQUENCE</scope>
    <source>
        <strain evidence="3">GCR5</strain>
    </source>
</reference>
<organism evidence="3 4">
    <name type="scientific">Planobacterium oryzisoli</name>
    <dbReference type="NCBI Taxonomy" id="2771435"/>
    <lineage>
        <taxon>Bacteria</taxon>
        <taxon>Pseudomonadati</taxon>
        <taxon>Bacteroidota</taxon>
        <taxon>Flavobacteriia</taxon>
        <taxon>Flavobacteriales</taxon>
        <taxon>Weeksellaceae</taxon>
        <taxon>Chryseobacterium group</taxon>
        <taxon>Chryseobacterium</taxon>
    </lineage>
</organism>
<evidence type="ECO:0000313" key="4">
    <source>
        <dbReference type="Proteomes" id="UP000694480"/>
    </source>
</evidence>
<evidence type="ECO:0000313" key="3">
    <source>
        <dbReference type="EMBL" id="MBF5026233.1"/>
    </source>
</evidence>
<dbReference type="AlphaFoldDB" id="A0A930YTT3"/>
<dbReference type="Proteomes" id="UP000694480">
    <property type="component" value="Unassembled WGS sequence"/>
</dbReference>
<name>A0A930YTT3_9FLAO</name>
<dbReference type="EMBL" id="JADKYY010000001">
    <property type="protein sequence ID" value="MBF5026233.1"/>
    <property type="molecule type" value="Genomic_DNA"/>
</dbReference>
<accession>A0A930YTT3</accession>
<dbReference type="InterPro" id="IPR023393">
    <property type="entry name" value="START-like_dom_sf"/>
</dbReference>
<dbReference type="RefSeq" id="WP_194738169.1">
    <property type="nucleotide sequence ID" value="NZ_JADKYY010000001.1"/>
</dbReference>
<dbReference type="InterPro" id="IPR013538">
    <property type="entry name" value="ASHA1/2-like_C"/>
</dbReference>
<dbReference type="Gene3D" id="3.30.530.20">
    <property type="match status" value="1"/>
</dbReference>
<dbReference type="SUPFAM" id="SSF55961">
    <property type="entry name" value="Bet v1-like"/>
    <property type="match status" value="1"/>
</dbReference>
<protein>
    <submittedName>
        <fullName evidence="3">SRPBCC domain-containing protein</fullName>
    </submittedName>
</protein>
<comment type="caution">
    <text evidence="3">The sequence shown here is derived from an EMBL/GenBank/DDBJ whole genome shotgun (WGS) entry which is preliminary data.</text>
</comment>
<proteinExistence type="inferred from homology"/>
<sequence length="137" mass="15855">MEKIKKEIVLLKGKKQVWDLLVEPTHVKAWFALQNDWHGQQAVNSLREGGEFLYQMASKNAKELYELKGTISRVDPGNVLQVDLREGRTLSFALHAIDPTTTRVEFAIDPETKNTVESQKRLWDELSSQFESYVERH</sequence>
<feature type="domain" description="Activator of Hsp90 ATPase homologue 1/2-like C-terminal" evidence="2">
    <location>
        <begin position="15"/>
        <end position="135"/>
    </location>
</feature>
<evidence type="ECO:0000259" key="2">
    <source>
        <dbReference type="Pfam" id="PF08327"/>
    </source>
</evidence>
<dbReference type="Pfam" id="PF08327">
    <property type="entry name" value="AHSA1"/>
    <property type="match status" value="1"/>
</dbReference>
<keyword evidence="4" id="KW-1185">Reference proteome</keyword>
<gene>
    <name evidence="3" type="ORF">IC612_00275</name>
</gene>